<dbReference type="Proteomes" id="UP000803884">
    <property type="component" value="Unassembled WGS sequence"/>
</dbReference>
<evidence type="ECO:0000313" key="3">
    <source>
        <dbReference type="Proteomes" id="UP000803884"/>
    </source>
</evidence>
<sequence length="86" mass="8535">MTNHSKTPGGAGASEKFQKQQAEKQGHGASNAPGHTEGHRPGEAPVASDSGATNVGQDPSSNNPGTQGIKGEAVSSKPDATGANMK</sequence>
<dbReference type="RefSeq" id="XP_069231483.1">
    <property type="nucleotide sequence ID" value="XM_069371615.1"/>
</dbReference>
<feature type="region of interest" description="Disordered" evidence="1">
    <location>
        <begin position="1"/>
        <end position="86"/>
    </location>
</feature>
<evidence type="ECO:0000256" key="1">
    <source>
        <dbReference type="SAM" id="MobiDB-lite"/>
    </source>
</evidence>
<organism evidence="2 3">
    <name type="scientific">Cladosporium halotolerans</name>
    <dbReference type="NCBI Taxonomy" id="1052096"/>
    <lineage>
        <taxon>Eukaryota</taxon>
        <taxon>Fungi</taxon>
        <taxon>Dikarya</taxon>
        <taxon>Ascomycota</taxon>
        <taxon>Pezizomycotina</taxon>
        <taxon>Dothideomycetes</taxon>
        <taxon>Dothideomycetidae</taxon>
        <taxon>Cladosporiales</taxon>
        <taxon>Cladosporiaceae</taxon>
        <taxon>Cladosporium</taxon>
    </lineage>
</organism>
<keyword evidence="3" id="KW-1185">Reference proteome</keyword>
<comment type="caution">
    <text evidence="2">The sequence shown here is derived from an EMBL/GenBank/DDBJ whole genome shotgun (WGS) entry which is preliminary data.</text>
</comment>
<dbReference type="EMBL" id="JAAQHG020000007">
    <property type="protein sequence ID" value="KAL1588378.1"/>
    <property type="molecule type" value="Genomic_DNA"/>
</dbReference>
<evidence type="ECO:0000313" key="2">
    <source>
        <dbReference type="EMBL" id="KAL1588378.1"/>
    </source>
</evidence>
<dbReference type="GeneID" id="96004453"/>
<gene>
    <name evidence="2" type="ORF">WHR41_03009</name>
</gene>
<reference evidence="2 3" key="1">
    <citation type="journal article" date="2020" name="Microbiol. Resour. Announc.">
        <title>Draft Genome Sequence of a Cladosporium Species Isolated from the Mesophotic Ascidian Didemnum maculosum.</title>
        <authorList>
            <person name="Gioti A."/>
            <person name="Siaperas R."/>
            <person name="Nikolaivits E."/>
            <person name="Le Goff G."/>
            <person name="Ouazzani J."/>
            <person name="Kotoulas G."/>
            <person name="Topakas E."/>
        </authorList>
    </citation>
    <scope>NUCLEOTIDE SEQUENCE [LARGE SCALE GENOMIC DNA]</scope>
    <source>
        <strain evidence="2 3">TM138-S3</strain>
    </source>
</reference>
<dbReference type="AlphaFoldDB" id="A0AB34KYC6"/>
<name>A0AB34KYC6_9PEZI</name>
<proteinExistence type="predicted"/>
<feature type="compositionally biased region" description="Basic and acidic residues" evidence="1">
    <location>
        <begin position="16"/>
        <end position="26"/>
    </location>
</feature>
<accession>A0AB34KYC6</accession>
<protein>
    <submittedName>
        <fullName evidence="2">Uncharacterized protein</fullName>
    </submittedName>
</protein>
<feature type="compositionally biased region" description="Polar residues" evidence="1">
    <location>
        <begin position="50"/>
        <end position="66"/>
    </location>
</feature>